<comment type="caution">
    <text evidence="1">The sequence shown here is derived from an EMBL/GenBank/DDBJ whole genome shotgun (WGS) entry which is preliminary data.</text>
</comment>
<evidence type="ECO:0000313" key="2">
    <source>
        <dbReference type="Proteomes" id="UP000790096"/>
    </source>
</evidence>
<gene>
    <name evidence="1" type="ORF">HH682_08995</name>
</gene>
<accession>A0ABS5SX29</accession>
<evidence type="ECO:0000313" key="1">
    <source>
        <dbReference type="EMBL" id="MBT0724566.1"/>
    </source>
</evidence>
<evidence type="ECO:0008006" key="3">
    <source>
        <dbReference type="Google" id="ProtNLM"/>
    </source>
</evidence>
<dbReference type="RefSeq" id="WP_214237236.1">
    <property type="nucleotide sequence ID" value="NZ_JABBFR010000010.1"/>
</dbReference>
<proteinExistence type="predicted"/>
<reference evidence="1 2" key="1">
    <citation type="submission" date="2020-04" db="EMBL/GenBank/DDBJ databases">
        <title>Genome sequencing of Rosenbergiella species.</title>
        <authorList>
            <person name="Alvarez-Perez S."/>
            <person name="Lievens B."/>
        </authorList>
    </citation>
    <scope>NUCLEOTIDE SEQUENCE [LARGE SCALE GENOMIC DNA]</scope>
    <source>
        <strain evidence="1 2">S61</strain>
    </source>
</reference>
<dbReference type="EMBL" id="JABBFR010000010">
    <property type="protein sequence ID" value="MBT0724566.1"/>
    <property type="molecule type" value="Genomic_DNA"/>
</dbReference>
<organism evidence="1 2">
    <name type="scientific">Rosenbergiella gaditana</name>
    <dbReference type="NCBI Taxonomy" id="2726987"/>
    <lineage>
        <taxon>Bacteria</taxon>
        <taxon>Pseudomonadati</taxon>
        <taxon>Pseudomonadota</taxon>
        <taxon>Gammaproteobacteria</taxon>
        <taxon>Enterobacterales</taxon>
        <taxon>Erwiniaceae</taxon>
        <taxon>Rosenbergiella</taxon>
    </lineage>
</organism>
<protein>
    <recommendedName>
        <fullName evidence="3">AsmA family protein</fullName>
    </recommendedName>
</protein>
<keyword evidence="2" id="KW-1185">Reference proteome</keyword>
<dbReference type="Proteomes" id="UP000790096">
    <property type="component" value="Unassembled WGS sequence"/>
</dbReference>
<name>A0ABS5SX29_9GAMM</name>
<sequence>MKLLLKLLLSIVLLFLALVSLGYAILRSHWGIAAACRWISDTTPYHLSIERLTHDWSHPLTFQIDKVTFGEDGQPALLIAGKLSLSLTARQLMSPGHFSQITVEQGTLVLSNLTPEATLPISADRLELQAVKLLNPYPTDSLSAKQINGVLSPWQPSQQAVLGKTFTFNFSAEEVHVAHRQFDKLVAQGNKDHQRLNIAYLSGAVERGTFTGKLSRSSEGQWQIPSLQLDNIRFQTDKRLTEIFGVNSLPEVTVQDLTINHLSIVGPDWVVNDLSANGQDLTNTAAFAGRLALNAESVIVGTDQWSQPHLRLTAGDGNISLDQFNSGWAKGTVSAQGLWQGKTGDITLDKLSFSDIRYTLPSDWRQFLQAQLPAFIRSITLNNLSVENGLLIDINPDYPFQMTATHITGNQLQIAQQRQWGLWGGNAEYYAAAATFNRQDIGALWFKLNANNERLALQDIKGLVEGGPVIGDLAITQSSTRPFSLSLRGEKVPYTAFSRWFWPHPLSGKGNFSLILNGNLPSITASPSSLKGVFNTPTFTQQVAPE</sequence>